<dbReference type="EMBL" id="CP025491">
    <property type="protein sequence ID" value="AUH72399.1"/>
    <property type="molecule type" value="Genomic_DNA"/>
</dbReference>
<dbReference type="RefSeq" id="WP_101900021.1">
    <property type="nucleotide sequence ID" value="NZ_CP025491.2"/>
</dbReference>
<proteinExistence type="predicted"/>
<keyword evidence="2" id="KW-1185">Reference proteome</keyword>
<accession>A0A2H5FLG7</accession>
<dbReference type="Gene3D" id="3.40.630.30">
    <property type="match status" value="1"/>
</dbReference>
<protein>
    <submittedName>
        <fullName evidence="1">GNAT family N-acetyltransferase</fullName>
    </submittedName>
</protein>
<evidence type="ECO:0000313" key="2">
    <source>
        <dbReference type="Proteomes" id="UP000234343"/>
    </source>
</evidence>
<dbReference type="GO" id="GO:0016747">
    <property type="term" value="F:acyltransferase activity, transferring groups other than amino-acyl groups"/>
    <property type="evidence" value="ECO:0007669"/>
    <property type="project" value="InterPro"/>
</dbReference>
<sequence>MRTIAYLKHHSDSITELAKIWHAELGQIWIPDVPISRVEDNLHNHLNTEKLPITFVAFEKQKPVGMCSLRVNDGIRPELTPWLGSLVVSKAFQKQGIAKQLIDRTKEKAYTLGFKNLYLFAFDPTIPDYYTRLGWHKIGMDKFKEHSVTVMEIILEA</sequence>
<dbReference type="Pfam" id="PF00583">
    <property type="entry name" value="Acetyltransf_1"/>
    <property type="match status" value="1"/>
</dbReference>
<keyword evidence="1" id="KW-0808">Transferase</keyword>
<evidence type="ECO:0000313" key="1">
    <source>
        <dbReference type="EMBL" id="AUH72399.1"/>
    </source>
</evidence>
<dbReference type="InterPro" id="IPR000182">
    <property type="entry name" value="GNAT_dom"/>
</dbReference>
<dbReference type="InterPro" id="IPR016181">
    <property type="entry name" value="Acyl_CoA_acyltransferase"/>
</dbReference>
<dbReference type="SUPFAM" id="SSF55729">
    <property type="entry name" value="Acyl-CoA N-acyltransferases (Nat)"/>
    <property type="match status" value="1"/>
</dbReference>
<gene>
    <name evidence="1" type="ORF">CAB17_10185</name>
</gene>
<organism evidence="1 2">
    <name type="scientific">Legionella sainthelensi</name>
    <dbReference type="NCBI Taxonomy" id="28087"/>
    <lineage>
        <taxon>Bacteria</taxon>
        <taxon>Pseudomonadati</taxon>
        <taxon>Pseudomonadota</taxon>
        <taxon>Gammaproteobacteria</taxon>
        <taxon>Legionellales</taxon>
        <taxon>Legionellaceae</taxon>
        <taxon>Legionella</taxon>
    </lineage>
</organism>
<dbReference type="CDD" id="cd04301">
    <property type="entry name" value="NAT_SF"/>
    <property type="match status" value="1"/>
</dbReference>
<reference evidence="1 2" key="1">
    <citation type="submission" date="2017-12" db="EMBL/GenBank/DDBJ databases">
        <title>Legionella sainthelensi LA01-117, whole genome sequence of a clinical isolate from New Zealand.</title>
        <authorList>
            <person name="Cree S.L."/>
            <person name="Slow S."/>
            <person name="Kennedy M.A."/>
            <person name="Murdoch D.R."/>
            <person name="Biggs P.J."/>
            <person name="Anderson T."/>
        </authorList>
    </citation>
    <scope>NUCLEOTIDE SEQUENCE [LARGE SCALE GENOMIC DNA]</scope>
    <source>
        <strain evidence="1 2">LA01-117</strain>
    </source>
</reference>
<dbReference type="Proteomes" id="UP000234343">
    <property type="component" value="Chromosome"/>
</dbReference>
<name>A0A2H5FLG7_9GAMM</name>
<dbReference type="PROSITE" id="PS51186">
    <property type="entry name" value="GNAT"/>
    <property type="match status" value="1"/>
</dbReference>
<dbReference type="KEGG" id="lsh:CAB17_10185"/>
<dbReference type="AlphaFoldDB" id="A0A2H5FLG7"/>